<feature type="region of interest" description="Disordered" evidence="1">
    <location>
        <begin position="143"/>
        <end position="167"/>
    </location>
</feature>
<dbReference type="PANTHER" id="PTHR34222:SF37">
    <property type="entry name" value="RETROTRANSPOSON GAG DOMAIN-CONTAINING PROTEIN"/>
    <property type="match status" value="1"/>
</dbReference>
<dbReference type="EMBL" id="VAHF01000004">
    <property type="protein sequence ID" value="TXG64054.1"/>
    <property type="molecule type" value="Genomic_DNA"/>
</dbReference>
<dbReference type="OrthoDB" id="1750575at2759"/>
<sequence length="226" mass="25803">MFLKTTNDIWDACRQTYSKVRDAAQIYDIKTKLSTTKHGTRSVTKYSNILQNLWQELDHYQCIEMKCTNDAIVLTRFLEKERIYIFLVGLNVELDVVRVQVLGKEDLPSLNETISIIHGEESRGGVMLESKHVEGSAMVVRGTRTGGADSQPKGYSSGLKSKPGWSKSPKIGSKNLVMCNYCRKPYHSRYRCWKLYGKPSNLQNSQMTNRTWTTKESQGQRHTSVV</sequence>
<accession>A0A5C7I4P3</accession>
<dbReference type="AlphaFoldDB" id="A0A5C7I4P3"/>
<evidence type="ECO:0000256" key="1">
    <source>
        <dbReference type="SAM" id="MobiDB-lite"/>
    </source>
</evidence>
<protein>
    <recommendedName>
        <fullName evidence="4">Retrotransposon gag domain-containing protein</fullName>
    </recommendedName>
</protein>
<gene>
    <name evidence="2" type="ORF">EZV62_011048</name>
</gene>
<organism evidence="2 3">
    <name type="scientific">Acer yangbiense</name>
    <dbReference type="NCBI Taxonomy" id="1000413"/>
    <lineage>
        <taxon>Eukaryota</taxon>
        <taxon>Viridiplantae</taxon>
        <taxon>Streptophyta</taxon>
        <taxon>Embryophyta</taxon>
        <taxon>Tracheophyta</taxon>
        <taxon>Spermatophyta</taxon>
        <taxon>Magnoliopsida</taxon>
        <taxon>eudicotyledons</taxon>
        <taxon>Gunneridae</taxon>
        <taxon>Pentapetalae</taxon>
        <taxon>rosids</taxon>
        <taxon>malvids</taxon>
        <taxon>Sapindales</taxon>
        <taxon>Sapindaceae</taxon>
        <taxon>Hippocastanoideae</taxon>
        <taxon>Acereae</taxon>
        <taxon>Acer</taxon>
    </lineage>
</organism>
<evidence type="ECO:0000313" key="2">
    <source>
        <dbReference type="EMBL" id="TXG64054.1"/>
    </source>
</evidence>
<proteinExistence type="predicted"/>
<dbReference type="Proteomes" id="UP000323000">
    <property type="component" value="Chromosome 4"/>
</dbReference>
<keyword evidence="3" id="KW-1185">Reference proteome</keyword>
<dbReference type="PANTHER" id="PTHR34222">
    <property type="entry name" value="GAG_PRE-INTEGRS DOMAIN-CONTAINING PROTEIN"/>
    <property type="match status" value="1"/>
</dbReference>
<reference evidence="3" key="1">
    <citation type="journal article" date="2019" name="Gigascience">
        <title>De novo genome assembly of the endangered Acer yangbiense, a plant species with extremely small populations endemic to Yunnan Province, China.</title>
        <authorList>
            <person name="Yang J."/>
            <person name="Wariss H.M."/>
            <person name="Tao L."/>
            <person name="Zhang R."/>
            <person name="Yun Q."/>
            <person name="Hollingsworth P."/>
            <person name="Dao Z."/>
            <person name="Luo G."/>
            <person name="Guo H."/>
            <person name="Ma Y."/>
            <person name="Sun W."/>
        </authorList>
    </citation>
    <scope>NUCLEOTIDE SEQUENCE [LARGE SCALE GENOMIC DNA]</scope>
    <source>
        <strain evidence="3">cv. Malutang</strain>
    </source>
</reference>
<comment type="caution">
    <text evidence="2">The sequence shown here is derived from an EMBL/GenBank/DDBJ whole genome shotgun (WGS) entry which is preliminary data.</text>
</comment>
<evidence type="ECO:0008006" key="4">
    <source>
        <dbReference type="Google" id="ProtNLM"/>
    </source>
</evidence>
<evidence type="ECO:0000313" key="3">
    <source>
        <dbReference type="Proteomes" id="UP000323000"/>
    </source>
</evidence>
<feature type="region of interest" description="Disordered" evidence="1">
    <location>
        <begin position="206"/>
        <end position="226"/>
    </location>
</feature>
<name>A0A5C7I4P3_9ROSI</name>